<protein>
    <submittedName>
        <fullName evidence="2">Spore coat assembly protein</fullName>
    </submittedName>
</protein>
<gene>
    <name evidence="2" type="ORF">J2S74_005577</name>
</gene>
<evidence type="ECO:0000313" key="2">
    <source>
        <dbReference type="EMBL" id="MDQ0258112.1"/>
    </source>
</evidence>
<dbReference type="PIRSF" id="PIRSF011575">
    <property type="entry name" value="YabG"/>
    <property type="match status" value="1"/>
</dbReference>
<keyword evidence="3" id="KW-1185">Reference proteome</keyword>
<feature type="region of interest" description="Disordered" evidence="1">
    <location>
        <begin position="269"/>
        <end position="291"/>
    </location>
</feature>
<dbReference type="InterPro" id="IPR008764">
    <property type="entry name" value="Peptidase_U57"/>
</dbReference>
<organism evidence="2 3">
    <name type="scientific">Evansella vedderi</name>
    <dbReference type="NCBI Taxonomy" id="38282"/>
    <lineage>
        <taxon>Bacteria</taxon>
        <taxon>Bacillati</taxon>
        <taxon>Bacillota</taxon>
        <taxon>Bacilli</taxon>
        <taxon>Bacillales</taxon>
        <taxon>Bacillaceae</taxon>
        <taxon>Evansella</taxon>
    </lineage>
</organism>
<reference evidence="2 3" key="1">
    <citation type="submission" date="2023-07" db="EMBL/GenBank/DDBJ databases">
        <title>Genomic Encyclopedia of Type Strains, Phase IV (KMG-IV): sequencing the most valuable type-strain genomes for metagenomic binning, comparative biology and taxonomic classification.</title>
        <authorList>
            <person name="Goeker M."/>
        </authorList>
    </citation>
    <scope>NUCLEOTIDE SEQUENCE [LARGE SCALE GENOMIC DNA]</scope>
    <source>
        <strain evidence="2 3">DSM 9768</strain>
    </source>
</reference>
<dbReference type="RefSeq" id="WP_307332885.1">
    <property type="nucleotide sequence ID" value="NZ_JAUSUG010000052.1"/>
</dbReference>
<dbReference type="Proteomes" id="UP001230005">
    <property type="component" value="Unassembled WGS sequence"/>
</dbReference>
<name>A0ABU0A3Q5_9BACI</name>
<evidence type="ECO:0000313" key="3">
    <source>
        <dbReference type="Proteomes" id="UP001230005"/>
    </source>
</evidence>
<accession>A0ABU0A3Q5</accession>
<evidence type="ECO:0000256" key="1">
    <source>
        <dbReference type="SAM" id="MobiDB-lite"/>
    </source>
</evidence>
<comment type="caution">
    <text evidence="2">The sequence shown here is derived from an EMBL/GenBank/DDBJ whole genome shotgun (WGS) entry which is preliminary data.</text>
</comment>
<dbReference type="EMBL" id="JAUSUG010000052">
    <property type="protein sequence ID" value="MDQ0258112.1"/>
    <property type="molecule type" value="Genomic_DNA"/>
</dbReference>
<proteinExistence type="predicted"/>
<dbReference type="Pfam" id="PF05582">
    <property type="entry name" value="Peptidase_U57"/>
    <property type="match status" value="1"/>
</dbReference>
<dbReference type="NCBIfam" id="TIGR02855">
    <property type="entry name" value="spore_yabG"/>
    <property type="match status" value="1"/>
</dbReference>
<sequence length="291" mass="32843">MASIKVGQIVGRTSYNCDILFRVKSIDGDIAELSGEDMRLCADAPLSDLVAIKDKDRERLAKKQREKEESCYQLFRQDRKLIRERNEYDVTSGYAKKNSYFEVPGKVLHMDGDSLYLKKCTQVYDRLGVPVYGVHLSEKEMPLRVASLIEMVRPDILVITGHDSYSKLKGSEQDMKAYRNSQHFVDTVKEARKIVPFMDHLVIFAGACQSNFQSLLKAGANFASSPERVNIHALDPVYVVSKVSLTPFMDRVGVWDILKTSMTGKKGLGGVETNGTLRRGMPHYSEEDFNS</sequence>